<organism evidence="1 2">
    <name type="scientific">Tritrichomonas foetus</name>
    <dbReference type="NCBI Taxonomy" id="1144522"/>
    <lineage>
        <taxon>Eukaryota</taxon>
        <taxon>Metamonada</taxon>
        <taxon>Parabasalia</taxon>
        <taxon>Tritrichomonadida</taxon>
        <taxon>Tritrichomonadidae</taxon>
        <taxon>Tritrichomonas</taxon>
    </lineage>
</organism>
<dbReference type="Proteomes" id="UP000179807">
    <property type="component" value="Unassembled WGS sequence"/>
</dbReference>
<comment type="caution">
    <text evidence="1">The sequence shown here is derived from an EMBL/GenBank/DDBJ whole genome shotgun (WGS) entry which is preliminary data.</text>
</comment>
<dbReference type="VEuPathDB" id="TrichDB:TRFO_29301"/>
<protein>
    <recommendedName>
        <fullName evidence="3">RING-type domain-containing protein</fullName>
    </recommendedName>
</protein>
<dbReference type="AlphaFoldDB" id="A0A1J4JWF1"/>
<dbReference type="EMBL" id="MLAK01000831">
    <property type="protein sequence ID" value="OHT03323.1"/>
    <property type="molecule type" value="Genomic_DNA"/>
</dbReference>
<evidence type="ECO:0000313" key="1">
    <source>
        <dbReference type="EMBL" id="OHT03323.1"/>
    </source>
</evidence>
<dbReference type="GeneID" id="94841409"/>
<evidence type="ECO:0000313" key="2">
    <source>
        <dbReference type="Proteomes" id="UP000179807"/>
    </source>
</evidence>
<keyword evidence="2" id="KW-1185">Reference proteome</keyword>
<name>A0A1J4JWF1_9EUKA</name>
<gene>
    <name evidence="1" type="ORF">TRFO_29301</name>
</gene>
<evidence type="ECO:0008006" key="3">
    <source>
        <dbReference type="Google" id="ProtNLM"/>
    </source>
</evidence>
<dbReference type="RefSeq" id="XP_068356459.1">
    <property type="nucleotide sequence ID" value="XM_068506705.1"/>
</dbReference>
<proteinExistence type="predicted"/>
<reference evidence="1" key="1">
    <citation type="submission" date="2016-10" db="EMBL/GenBank/DDBJ databases">
        <authorList>
            <person name="Benchimol M."/>
            <person name="Almeida L.G."/>
            <person name="Vasconcelos A.T."/>
            <person name="Perreira-Neves A."/>
            <person name="Rosa I.A."/>
            <person name="Tasca T."/>
            <person name="Bogo M.R."/>
            <person name="de Souza W."/>
        </authorList>
    </citation>
    <scope>NUCLEOTIDE SEQUENCE [LARGE SCALE GENOMIC DNA]</scope>
    <source>
        <strain evidence="1">K</strain>
    </source>
</reference>
<sequence length="155" mass="17682">MSETPNDDITPQLCVSHFFDGPCLKEGCNCIHLPEYQLTFDELLEFDDLFWANEQTLKTSPVRITLTDREKELINAPRPVLCDICKMPIKPDDHYYFPCCDVFTCVECSGKWPFPNCCPSCGIHQKDLGLAPLEKVEDVSRRNANILIPEIVKCV</sequence>
<accession>A0A1J4JWF1</accession>